<feature type="region of interest" description="Disordered" evidence="1">
    <location>
        <begin position="1"/>
        <end position="22"/>
    </location>
</feature>
<feature type="compositionally biased region" description="Polar residues" evidence="1">
    <location>
        <begin position="50"/>
        <end position="60"/>
    </location>
</feature>
<dbReference type="Proteomes" id="UP000019222">
    <property type="component" value="Chromosome"/>
</dbReference>
<feature type="region of interest" description="Disordered" evidence="1">
    <location>
        <begin position="45"/>
        <end position="66"/>
    </location>
</feature>
<dbReference type="KEGG" id="cvt:B843_01305"/>
<dbReference type="HOGENOM" id="CLU_2823846_0_0_11"/>
<gene>
    <name evidence="2" type="ORF">B843_01305</name>
</gene>
<protein>
    <submittedName>
        <fullName evidence="2">Uncharacterized protein</fullName>
    </submittedName>
</protein>
<proteinExistence type="predicted"/>
<accession>W5XXG2</accession>
<evidence type="ECO:0000313" key="2">
    <source>
        <dbReference type="EMBL" id="AHI21657.1"/>
    </source>
</evidence>
<name>W5XXG2_9CORY</name>
<dbReference type="AlphaFoldDB" id="W5XXG2"/>
<keyword evidence="3" id="KW-1185">Reference proteome</keyword>
<evidence type="ECO:0000313" key="3">
    <source>
        <dbReference type="Proteomes" id="UP000019222"/>
    </source>
</evidence>
<organism evidence="2 3">
    <name type="scientific">Corynebacterium vitaeruminis DSM 20294</name>
    <dbReference type="NCBI Taxonomy" id="1224164"/>
    <lineage>
        <taxon>Bacteria</taxon>
        <taxon>Bacillati</taxon>
        <taxon>Actinomycetota</taxon>
        <taxon>Actinomycetes</taxon>
        <taxon>Mycobacteriales</taxon>
        <taxon>Corynebacteriaceae</taxon>
        <taxon>Corynebacterium</taxon>
    </lineage>
</organism>
<evidence type="ECO:0000256" key="1">
    <source>
        <dbReference type="SAM" id="MobiDB-lite"/>
    </source>
</evidence>
<sequence length="66" mass="6032">MTGAACVDEGAGAAGTGAGLDAGDVAGSDEAVGVAVLLGVDTAVEDSPAPNRSAQSSTAALKSAAK</sequence>
<dbReference type="EMBL" id="CP004353">
    <property type="protein sequence ID" value="AHI21657.1"/>
    <property type="molecule type" value="Genomic_DNA"/>
</dbReference>
<reference evidence="2 3" key="1">
    <citation type="submission" date="2013-02" db="EMBL/GenBank/DDBJ databases">
        <title>The complete genome sequence of Corynebacterium vitaeruminis DSM 20294.</title>
        <authorList>
            <person name="Ruckert C."/>
            <person name="Albersmeier A."/>
            <person name="Kalinowski J."/>
        </authorList>
    </citation>
    <scope>NUCLEOTIDE SEQUENCE [LARGE SCALE GENOMIC DNA]</scope>
    <source>
        <strain evidence="3">ATCC 10234</strain>
    </source>
</reference>